<feature type="transmembrane region" description="Helical" evidence="1">
    <location>
        <begin position="156"/>
        <end position="175"/>
    </location>
</feature>
<evidence type="ECO:0008006" key="4">
    <source>
        <dbReference type="Google" id="ProtNLM"/>
    </source>
</evidence>
<dbReference type="AlphaFoldDB" id="A0A8B2P1T0"/>
<protein>
    <recommendedName>
        <fullName evidence="4">Exopolysaccharide biosynthesis protein</fullName>
    </recommendedName>
</protein>
<dbReference type="PANTHER" id="PTHR41795">
    <property type="entry name" value="EXOPOLYSACCHARIDE SYNTHESIS PROTEIN"/>
    <property type="match status" value="1"/>
</dbReference>
<evidence type="ECO:0000313" key="2">
    <source>
        <dbReference type="EMBL" id="RAI03914.1"/>
    </source>
</evidence>
<keyword evidence="3" id="KW-1185">Reference proteome</keyword>
<feature type="transmembrane region" description="Helical" evidence="1">
    <location>
        <begin position="47"/>
        <end position="65"/>
    </location>
</feature>
<dbReference type="Pfam" id="PF06055">
    <property type="entry name" value="ExoD"/>
    <property type="match status" value="1"/>
</dbReference>
<dbReference type="InterPro" id="IPR010331">
    <property type="entry name" value="ExoD"/>
</dbReference>
<keyword evidence="1" id="KW-0472">Membrane</keyword>
<dbReference type="PIRSF" id="PIRSF033239">
    <property type="entry name" value="ExoD"/>
    <property type="match status" value="1"/>
</dbReference>
<keyword evidence="1" id="KW-0812">Transmembrane</keyword>
<feature type="transmembrane region" description="Helical" evidence="1">
    <location>
        <begin position="71"/>
        <end position="92"/>
    </location>
</feature>
<comment type="caution">
    <text evidence="2">The sequence shown here is derived from an EMBL/GenBank/DDBJ whole genome shotgun (WGS) entry which is preliminary data.</text>
</comment>
<sequence length="201" mass="21512">MQWEQSMAETGTTGRLQTILDDICEMGQRGGKVSVAQILDCVGRTSFAAVLLVPSLIVVSPLSAIPGIPTVAGLIIVLICMQYVFGARSLWLPSRILRISVRGEHLCAAMSRVRPIARLGDFVARPRMTFLITRTTFTISAIVCAFLAALMPPMEILPLTSSITAFLIAMLALALLARDGTLAIVAITLIAMFLTVGGIII</sequence>
<reference evidence="2 3" key="1">
    <citation type="submission" date="2018-05" db="EMBL/GenBank/DDBJ databases">
        <title>Acuticoccus sediminis sp. nov., isolated from deep-sea sediment of Indian Ocean.</title>
        <authorList>
            <person name="Liu X."/>
            <person name="Lai Q."/>
            <person name="Du Y."/>
            <person name="Sun F."/>
            <person name="Zhang X."/>
            <person name="Wang S."/>
            <person name="Shao Z."/>
        </authorList>
    </citation>
    <scope>NUCLEOTIDE SEQUENCE [LARGE SCALE GENOMIC DNA]</scope>
    <source>
        <strain evidence="2 3">PTG4-2</strain>
    </source>
</reference>
<proteinExistence type="predicted"/>
<gene>
    <name evidence="2" type="ORF">DLJ53_05435</name>
</gene>
<feature type="transmembrane region" description="Helical" evidence="1">
    <location>
        <begin position="182"/>
        <end position="200"/>
    </location>
</feature>
<keyword evidence="1" id="KW-1133">Transmembrane helix</keyword>
<dbReference type="PANTHER" id="PTHR41795:SF1">
    <property type="entry name" value="EXOPOLYSACCHARIDE SYNTHESIS PROTEIN"/>
    <property type="match status" value="1"/>
</dbReference>
<accession>A0A8B2P1T0</accession>
<organism evidence="2 3">
    <name type="scientific">Acuticoccus sediminis</name>
    <dbReference type="NCBI Taxonomy" id="2184697"/>
    <lineage>
        <taxon>Bacteria</taxon>
        <taxon>Pseudomonadati</taxon>
        <taxon>Pseudomonadota</taxon>
        <taxon>Alphaproteobacteria</taxon>
        <taxon>Hyphomicrobiales</taxon>
        <taxon>Amorphaceae</taxon>
        <taxon>Acuticoccus</taxon>
    </lineage>
</organism>
<feature type="transmembrane region" description="Helical" evidence="1">
    <location>
        <begin position="128"/>
        <end position="150"/>
    </location>
</feature>
<evidence type="ECO:0000313" key="3">
    <source>
        <dbReference type="Proteomes" id="UP000249590"/>
    </source>
</evidence>
<dbReference type="Proteomes" id="UP000249590">
    <property type="component" value="Unassembled WGS sequence"/>
</dbReference>
<evidence type="ECO:0000256" key="1">
    <source>
        <dbReference type="SAM" id="Phobius"/>
    </source>
</evidence>
<name>A0A8B2P1T0_9HYPH</name>
<dbReference type="EMBL" id="QHHQ01000001">
    <property type="protein sequence ID" value="RAI03914.1"/>
    <property type="molecule type" value="Genomic_DNA"/>
</dbReference>